<keyword evidence="2 4" id="KW-0378">Hydrolase</keyword>
<dbReference type="InterPro" id="IPR017867">
    <property type="entry name" value="Tyr_phospatase_low_mol_wt"/>
</dbReference>
<dbReference type="PANTHER" id="PTHR47439">
    <property type="entry name" value="LOW MOLECULAR WEIGHT PHOSPHOTYROSINE PROTEIN PHOSPHATASE-RELATED"/>
    <property type="match status" value="1"/>
</dbReference>
<evidence type="ECO:0000256" key="2">
    <source>
        <dbReference type="ARBA" id="ARBA00022801"/>
    </source>
</evidence>
<reference evidence="5" key="1">
    <citation type="journal article" date="2019" name="Int. J. Syst. Evol. Microbiol.">
        <title>The Global Catalogue of Microorganisms (GCM) 10K type strain sequencing project: providing services to taxonomists for standard genome sequencing and annotation.</title>
        <authorList>
            <consortium name="The Broad Institute Genomics Platform"/>
            <consortium name="The Broad Institute Genome Sequencing Center for Infectious Disease"/>
            <person name="Wu L."/>
            <person name="Ma J."/>
        </authorList>
    </citation>
    <scope>NUCLEOTIDE SEQUENCE [LARGE SCALE GENOMIC DNA]</scope>
    <source>
        <strain evidence="5">KCTC 52042</strain>
    </source>
</reference>
<accession>A0ABW5JHV7</accession>
<evidence type="ECO:0000313" key="4">
    <source>
        <dbReference type="EMBL" id="MFD2531325.1"/>
    </source>
</evidence>
<dbReference type="InterPro" id="IPR023485">
    <property type="entry name" value="Ptyr_pPase"/>
</dbReference>
<dbReference type="EC" id="3.1.3.48" evidence="4"/>
<dbReference type="GO" id="GO:0004725">
    <property type="term" value="F:protein tyrosine phosphatase activity"/>
    <property type="evidence" value="ECO:0007669"/>
    <property type="project" value="UniProtKB-EC"/>
</dbReference>
<dbReference type="InterPro" id="IPR052995">
    <property type="entry name" value="LMW-PTP"/>
</dbReference>
<keyword evidence="5" id="KW-1185">Reference proteome</keyword>
<dbReference type="Gene3D" id="3.40.50.2300">
    <property type="match status" value="1"/>
</dbReference>
<sequence length="170" mass="19252">MSNSYLRPISKEDPYKLVFVCLGNICRSPTAEGLFIHKVNQKGLDNYFYIDSAGTAAYHVGESANSKSQATANKHGVHLPSKARKFEYADLEEFDLILAMDSENLSNIKELDRKNKFSEKIKMMREFDPEPGNGEVPDPYYGGQEGFENVFRVLDRSTQALLNELNSFIK</sequence>
<evidence type="ECO:0000259" key="3">
    <source>
        <dbReference type="SMART" id="SM00226"/>
    </source>
</evidence>
<name>A0ABW5JHV7_9BACT</name>
<proteinExistence type="inferred from homology"/>
<dbReference type="Pfam" id="PF01451">
    <property type="entry name" value="LMWPc"/>
    <property type="match status" value="1"/>
</dbReference>
<dbReference type="PRINTS" id="PR00719">
    <property type="entry name" value="LMWPTPASE"/>
</dbReference>
<organism evidence="4 5">
    <name type="scientific">Gracilimonas halophila</name>
    <dbReference type="NCBI Taxonomy" id="1834464"/>
    <lineage>
        <taxon>Bacteria</taxon>
        <taxon>Pseudomonadati</taxon>
        <taxon>Balneolota</taxon>
        <taxon>Balneolia</taxon>
        <taxon>Balneolales</taxon>
        <taxon>Balneolaceae</taxon>
        <taxon>Gracilimonas</taxon>
    </lineage>
</organism>
<dbReference type="CDD" id="cd16343">
    <property type="entry name" value="LMWPTP"/>
    <property type="match status" value="1"/>
</dbReference>
<dbReference type="PANTHER" id="PTHR47439:SF1">
    <property type="entry name" value="ACID PHOSPHATASE"/>
    <property type="match status" value="1"/>
</dbReference>
<gene>
    <name evidence="4" type="ORF">ACFSVN_02575</name>
</gene>
<dbReference type="Proteomes" id="UP001597460">
    <property type="component" value="Unassembled WGS sequence"/>
</dbReference>
<dbReference type="SMART" id="SM00226">
    <property type="entry name" value="LMWPc"/>
    <property type="match status" value="1"/>
</dbReference>
<dbReference type="RefSeq" id="WP_390298149.1">
    <property type="nucleotide sequence ID" value="NZ_JBHULI010000002.1"/>
</dbReference>
<protein>
    <submittedName>
        <fullName evidence="4">Low molecular weight protein-tyrosine-phosphatase</fullName>
        <ecNumber evidence="4">3.1.3.48</ecNumber>
    </submittedName>
</protein>
<evidence type="ECO:0000313" key="5">
    <source>
        <dbReference type="Proteomes" id="UP001597460"/>
    </source>
</evidence>
<comment type="similarity">
    <text evidence="1">Belongs to the low molecular weight phosphotyrosine protein phosphatase family.</text>
</comment>
<feature type="domain" description="Phosphotyrosine protein phosphatase I" evidence="3">
    <location>
        <begin position="15"/>
        <end position="164"/>
    </location>
</feature>
<dbReference type="SUPFAM" id="SSF52788">
    <property type="entry name" value="Phosphotyrosine protein phosphatases I"/>
    <property type="match status" value="1"/>
</dbReference>
<dbReference type="EMBL" id="JBHULI010000002">
    <property type="protein sequence ID" value="MFD2531325.1"/>
    <property type="molecule type" value="Genomic_DNA"/>
</dbReference>
<evidence type="ECO:0000256" key="1">
    <source>
        <dbReference type="ARBA" id="ARBA00011063"/>
    </source>
</evidence>
<dbReference type="InterPro" id="IPR036196">
    <property type="entry name" value="Ptyr_pPase_sf"/>
</dbReference>
<comment type="caution">
    <text evidence="4">The sequence shown here is derived from an EMBL/GenBank/DDBJ whole genome shotgun (WGS) entry which is preliminary data.</text>
</comment>